<evidence type="ECO:0000256" key="1">
    <source>
        <dbReference type="ARBA" id="ARBA00004959"/>
    </source>
</evidence>
<comment type="caution">
    <text evidence="6">The sequence shown here is derived from an EMBL/GenBank/DDBJ whole genome shotgun (WGS) entry which is preliminary data.</text>
</comment>
<keyword evidence="4" id="KW-0311">Gluconate utilization</keyword>
<feature type="domain" description="6-phosphogluconate dehydrogenase C-terminal" evidence="5">
    <location>
        <begin position="167"/>
        <end position="295"/>
    </location>
</feature>
<dbReference type="PANTHER" id="PTHR11811">
    <property type="entry name" value="6-PHOSPHOGLUCONATE DEHYDROGENASE"/>
    <property type="match status" value="1"/>
</dbReference>
<comment type="pathway">
    <text evidence="1">Carbohydrate degradation; pentose phosphate pathway.</text>
</comment>
<evidence type="ECO:0000313" key="7">
    <source>
        <dbReference type="Proteomes" id="UP000534783"/>
    </source>
</evidence>
<protein>
    <submittedName>
        <fullName evidence="6">Decarboxylating 6-phosphogluconate dehydrogenase</fullName>
    </submittedName>
</protein>
<dbReference type="InterPro" id="IPR002204">
    <property type="entry name" value="3-OH-isobutyrate_DH-rel_CS"/>
</dbReference>
<dbReference type="GO" id="GO:0050661">
    <property type="term" value="F:NADP binding"/>
    <property type="evidence" value="ECO:0007669"/>
    <property type="project" value="InterPro"/>
</dbReference>
<dbReference type="AlphaFoldDB" id="A0A7X6DTQ7"/>
<dbReference type="InterPro" id="IPR036291">
    <property type="entry name" value="NAD(P)-bd_dom_sf"/>
</dbReference>
<name>A0A7X6DTQ7_9BACT</name>
<reference evidence="6 7" key="1">
    <citation type="journal article" date="2020" name="Nature">
        <title>Bacterial chemolithoautotrophy via manganese oxidation.</title>
        <authorList>
            <person name="Yu H."/>
            <person name="Leadbetter J.R."/>
        </authorList>
    </citation>
    <scope>NUCLEOTIDE SEQUENCE [LARGE SCALE GENOMIC DNA]</scope>
    <source>
        <strain evidence="6 7">Mn-1</strain>
    </source>
</reference>
<evidence type="ECO:0000256" key="3">
    <source>
        <dbReference type="ARBA" id="ARBA00023002"/>
    </source>
</evidence>
<dbReference type="PRINTS" id="PR00076">
    <property type="entry name" value="6PGDHDRGNASE"/>
</dbReference>
<dbReference type="InterPro" id="IPR006183">
    <property type="entry name" value="Pgluconate_DH"/>
</dbReference>
<accession>A0A7X6DTQ7</accession>
<gene>
    <name evidence="6" type="primary">gnd</name>
    <name evidence="6" type="ORF">MNODULE_20890</name>
</gene>
<evidence type="ECO:0000313" key="6">
    <source>
        <dbReference type="EMBL" id="NKE73217.1"/>
    </source>
</evidence>
<evidence type="ECO:0000256" key="4">
    <source>
        <dbReference type="ARBA" id="ARBA00023064"/>
    </source>
</evidence>
<evidence type="ECO:0000259" key="5">
    <source>
        <dbReference type="SMART" id="SM01350"/>
    </source>
</evidence>
<dbReference type="InterPro" id="IPR006115">
    <property type="entry name" value="6PGDH_NADP-bd"/>
</dbReference>
<dbReference type="GO" id="GO:0019521">
    <property type="term" value="P:D-gluconate metabolic process"/>
    <property type="evidence" value="ECO:0007669"/>
    <property type="project" value="UniProtKB-KW"/>
</dbReference>
<dbReference type="EMBL" id="VTOW01000005">
    <property type="protein sequence ID" value="NKE73217.1"/>
    <property type="molecule type" value="Genomic_DNA"/>
</dbReference>
<dbReference type="RefSeq" id="WP_168063153.1">
    <property type="nucleotide sequence ID" value="NZ_VTOW01000005.1"/>
</dbReference>
<dbReference type="GO" id="GO:0006098">
    <property type="term" value="P:pentose-phosphate shunt"/>
    <property type="evidence" value="ECO:0007669"/>
    <property type="project" value="InterPro"/>
</dbReference>
<dbReference type="Pfam" id="PF03446">
    <property type="entry name" value="NAD_binding_2"/>
    <property type="match status" value="1"/>
</dbReference>
<evidence type="ECO:0000256" key="2">
    <source>
        <dbReference type="ARBA" id="ARBA00008419"/>
    </source>
</evidence>
<dbReference type="NCBIfam" id="TIGR00872">
    <property type="entry name" value="gnd_rel"/>
    <property type="match status" value="1"/>
</dbReference>
<sequence length="299" mass="32714">MQIGFIGLGRMGANMVQRLAEGGHAVVGYDRTPDAVQQITRHGAVGATSLADLIGKLERPRAVWIMVPAGEPVAETISTLLPHLSSGDILIDGGNSYYKDAIQRAEALQKKEISFLDVGTSGGIWGLSVGYCLMIGGEEERFKKLEPIFKTLAPPDGYLYCGKNGAGHFAKMVHNGIEYAMLEAYGEGFELLKASPFGFDFKRVAHLWNQGSVVRSWLLELAEEAFEKDPTLSSVKGYVDDSGEGRWTILEAVERGVPVPAIATSLFRRFQSRQEDRFSDQFIAALRKEFGGHGTKSKK</sequence>
<dbReference type="InterPro" id="IPR008927">
    <property type="entry name" value="6-PGluconate_DH-like_C_sf"/>
</dbReference>
<dbReference type="SUPFAM" id="SSF51735">
    <property type="entry name" value="NAD(P)-binding Rossmann-fold domains"/>
    <property type="match status" value="1"/>
</dbReference>
<dbReference type="GO" id="GO:0016054">
    <property type="term" value="P:organic acid catabolic process"/>
    <property type="evidence" value="ECO:0007669"/>
    <property type="project" value="UniProtKB-ARBA"/>
</dbReference>
<dbReference type="Gene3D" id="1.10.1040.10">
    <property type="entry name" value="N-(1-d-carboxylethyl)-l-norvaline Dehydrogenase, domain 2"/>
    <property type="match status" value="1"/>
</dbReference>
<dbReference type="Proteomes" id="UP000534783">
    <property type="component" value="Unassembled WGS sequence"/>
</dbReference>
<dbReference type="InterPro" id="IPR013328">
    <property type="entry name" value="6PGD_dom2"/>
</dbReference>
<dbReference type="PROSITE" id="PS00895">
    <property type="entry name" value="3_HYDROXYISOBUT_DH"/>
    <property type="match status" value="1"/>
</dbReference>
<proteinExistence type="inferred from homology"/>
<comment type="similarity">
    <text evidence="2">Belongs to the 6-phosphogluconate dehydrogenase family.</text>
</comment>
<dbReference type="InterPro" id="IPR004849">
    <property type="entry name" value="6DGDH_YqeC"/>
</dbReference>
<dbReference type="GO" id="GO:0004616">
    <property type="term" value="F:phosphogluconate dehydrogenase (decarboxylating) activity"/>
    <property type="evidence" value="ECO:0007669"/>
    <property type="project" value="InterPro"/>
</dbReference>
<dbReference type="Pfam" id="PF00393">
    <property type="entry name" value="6PGD"/>
    <property type="match status" value="1"/>
</dbReference>
<keyword evidence="7" id="KW-1185">Reference proteome</keyword>
<dbReference type="InterPro" id="IPR006114">
    <property type="entry name" value="6PGDH_C"/>
</dbReference>
<organism evidence="6 7">
    <name type="scientific">Candidatus Manganitrophus noduliformans</name>
    <dbReference type="NCBI Taxonomy" id="2606439"/>
    <lineage>
        <taxon>Bacteria</taxon>
        <taxon>Pseudomonadati</taxon>
        <taxon>Nitrospirota</taxon>
        <taxon>Nitrospiria</taxon>
        <taxon>Candidatus Troglogloeales</taxon>
        <taxon>Candidatus Manganitrophaceae</taxon>
        <taxon>Candidatus Manganitrophus</taxon>
    </lineage>
</organism>
<dbReference type="NCBIfam" id="NF007161">
    <property type="entry name" value="PRK09599.1"/>
    <property type="match status" value="1"/>
</dbReference>
<dbReference type="SUPFAM" id="SSF48179">
    <property type="entry name" value="6-phosphogluconate dehydrogenase C-terminal domain-like"/>
    <property type="match status" value="1"/>
</dbReference>
<keyword evidence="3" id="KW-0560">Oxidoreductase</keyword>
<dbReference type="SMART" id="SM01350">
    <property type="entry name" value="6PGD"/>
    <property type="match status" value="1"/>
</dbReference>
<dbReference type="Gene3D" id="3.40.50.720">
    <property type="entry name" value="NAD(P)-binding Rossmann-like Domain"/>
    <property type="match status" value="1"/>
</dbReference>